<proteinExistence type="predicted"/>
<sequence length="143" mass="15447">MAPELHAPLETLKKFTLLMVVSLVVDVLWYIGNVGFSWGILIFVFALVLKPLTVLCALSHLRTHGVRVQWVAESLFQSSGPLLPTHRQRSTAGEYDTLHDDADSDDGLDGGSDQDSGGKGPAGSGYQSHSHREPGAPKYHASP</sequence>
<name>A0A9W8B231_9FUNG</name>
<evidence type="ECO:0000256" key="1">
    <source>
        <dbReference type="SAM" id="MobiDB-lite"/>
    </source>
</evidence>
<dbReference type="OrthoDB" id="2500246at2759"/>
<feature type="region of interest" description="Disordered" evidence="1">
    <location>
        <begin position="80"/>
        <end position="143"/>
    </location>
</feature>
<feature type="transmembrane region" description="Helical" evidence="2">
    <location>
        <begin position="38"/>
        <end position="58"/>
    </location>
</feature>
<dbReference type="Proteomes" id="UP001151582">
    <property type="component" value="Unassembled WGS sequence"/>
</dbReference>
<evidence type="ECO:0000313" key="3">
    <source>
        <dbReference type="EMBL" id="KAJ1971911.1"/>
    </source>
</evidence>
<dbReference type="AlphaFoldDB" id="A0A9W8B231"/>
<evidence type="ECO:0000313" key="4">
    <source>
        <dbReference type="Proteomes" id="UP001151582"/>
    </source>
</evidence>
<comment type="caution">
    <text evidence="3">The sequence shown here is derived from an EMBL/GenBank/DDBJ whole genome shotgun (WGS) entry which is preliminary data.</text>
</comment>
<evidence type="ECO:0000256" key="2">
    <source>
        <dbReference type="SAM" id="Phobius"/>
    </source>
</evidence>
<keyword evidence="4" id="KW-1185">Reference proteome</keyword>
<dbReference type="EMBL" id="JANBQB010001205">
    <property type="protein sequence ID" value="KAJ1971911.1"/>
    <property type="molecule type" value="Genomic_DNA"/>
</dbReference>
<gene>
    <name evidence="3" type="ORF">H4R34_005587</name>
</gene>
<keyword evidence="2" id="KW-0472">Membrane</keyword>
<reference evidence="3" key="1">
    <citation type="submission" date="2022-07" db="EMBL/GenBank/DDBJ databases">
        <title>Phylogenomic reconstructions and comparative analyses of Kickxellomycotina fungi.</title>
        <authorList>
            <person name="Reynolds N.K."/>
            <person name="Stajich J.E."/>
            <person name="Barry K."/>
            <person name="Grigoriev I.V."/>
            <person name="Crous P."/>
            <person name="Smith M.E."/>
        </authorList>
    </citation>
    <scope>NUCLEOTIDE SEQUENCE</scope>
    <source>
        <strain evidence="3">RSA 567</strain>
    </source>
</reference>
<keyword evidence="2" id="KW-1133">Transmembrane helix</keyword>
<protein>
    <submittedName>
        <fullName evidence="3">Uncharacterized protein</fullName>
    </submittedName>
</protein>
<organism evidence="3 4">
    <name type="scientific">Dimargaris verticillata</name>
    <dbReference type="NCBI Taxonomy" id="2761393"/>
    <lineage>
        <taxon>Eukaryota</taxon>
        <taxon>Fungi</taxon>
        <taxon>Fungi incertae sedis</taxon>
        <taxon>Zoopagomycota</taxon>
        <taxon>Kickxellomycotina</taxon>
        <taxon>Dimargaritomycetes</taxon>
        <taxon>Dimargaritales</taxon>
        <taxon>Dimargaritaceae</taxon>
        <taxon>Dimargaris</taxon>
    </lineage>
</organism>
<keyword evidence="2" id="KW-0812">Transmembrane</keyword>
<accession>A0A9W8B231</accession>